<dbReference type="InterPro" id="IPR021333">
    <property type="entry name" value="DUF2946"/>
</dbReference>
<sequence length="134" mass="13652">MAVTVLLAHALVVGFHVPPALRALTARTLLATEAAIAASFCHAGAAVAADHQAERHAGPDGPDPDEPPADAGDHLKRCPVCLSLAGAKLLGPANAPMLPAPRLIARADFRSGSETVPDGRRVLPYAARAPPAPV</sequence>
<gene>
    <name evidence="2" type="ORF">DEW08_18300</name>
</gene>
<reference evidence="3" key="1">
    <citation type="submission" date="2018-05" db="EMBL/GenBank/DDBJ databases">
        <title>Azospirillum thermophila sp. nov., a novel isolated from hot spring.</title>
        <authorList>
            <person name="Zhao Z."/>
        </authorList>
    </citation>
    <scope>NUCLEOTIDE SEQUENCE [LARGE SCALE GENOMIC DNA]</scope>
    <source>
        <strain evidence="3">CFH 70021</strain>
    </source>
</reference>
<evidence type="ECO:0000256" key="1">
    <source>
        <dbReference type="SAM" id="MobiDB-lite"/>
    </source>
</evidence>
<dbReference type="Proteomes" id="UP000245629">
    <property type="component" value="Chromosome 2"/>
</dbReference>
<dbReference type="AlphaFoldDB" id="A0A2S2CTS9"/>
<name>A0A2S2CTS9_9PROT</name>
<accession>A0A2S2CTS9</accession>
<dbReference type="EMBL" id="CP029353">
    <property type="protein sequence ID" value="AWK87879.1"/>
    <property type="molecule type" value="Genomic_DNA"/>
</dbReference>
<protein>
    <recommendedName>
        <fullName evidence="4">DUF2946 domain-containing protein</fullName>
    </recommendedName>
</protein>
<evidence type="ECO:0000313" key="3">
    <source>
        <dbReference type="Proteomes" id="UP000245629"/>
    </source>
</evidence>
<organism evidence="2 3">
    <name type="scientific">Azospirillum thermophilum</name>
    <dbReference type="NCBI Taxonomy" id="2202148"/>
    <lineage>
        <taxon>Bacteria</taxon>
        <taxon>Pseudomonadati</taxon>
        <taxon>Pseudomonadota</taxon>
        <taxon>Alphaproteobacteria</taxon>
        <taxon>Rhodospirillales</taxon>
        <taxon>Azospirillaceae</taxon>
        <taxon>Azospirillum</taxon>
    </lineage>
</organism>
<dbReference type="Pfam" id="PF11162">
    <property type="entry name" value="DUF2946"/>
    <property type="match status" value="1"/>
</dbReference>
<proteinExistence type="predicted"/>
<dbReference type="KEGG" id="azz:DEW08_18300"/>
<keyword evidence="3" id="KW-1185">Reference proteome</keyword>
<evidence type="ECO:0008006" key="4">
    <source>
        <dbReference type="Google" id="ProtNLM"/>
    </source>
</evidence>
<evidence type="ECO:0000313" key="2">
    <source>
        <dbReference type="EMBL" id="AWK87879.1"/>
    </source>
</evidence>
<feature type="region of interest" description="Disordered" evidence="1">
    <location>
        <begin position="51"/>
        <end position="74"/>
    </location>
</feature>